<sequence>MGLTKAQLWTCLALLCLGGTDAAGRQQRSAMMIHCIIWAPYVNTNYPTPVEGGDFENITNVIAASTCKNPVDIKCQVAGFAMPYQDVVNMGMQNNINCNLWTGLTCSDNEQPSGSCYDYEVSAGLLEHDGATLW</sequence>
<gene>
    <name evidence="8" type="primary">LOC118415827</name>
</gene>
<organism evidence="7 8">
    <name type="scientific">Branchiostoma floridae</name>
    <name type="common">Florida lancelet</name>
    <name type="synonym">Amphioxus</name>
    <dbReference type="NCBI Taxonomy" id="7739"/>
    <lineage>
        <taxon>Eukaryota</taxon>
        <taxon>Metazoa</taxon>
        <taxon>Chordata</taxon>
        <taxon>Cephalochordata</taxon>
        <taxon>Leptocardii</taxon>
        <taxon>Amphioxiformes</taxon>
        <taxon>Branchiostomatidae</taxon>
        <taxon>Branchiostoma</taxon>
    </lineage>
</organism>
<evidence type="ECO:0000313" key="8">
    <source>
        <dbReference type="RefSeq" id="XP_035676560.1"/>
    </source>
</evidence>
<evidence type="ECO:0000259" key="6">
    <source>
        <dbReference type="Pfam" id="PF13330"/>
    </source>
</evidence>
<feature type="signal peptide" evidence="5">
    <location>
        <begin position="1"/>
        <end position="22"/>
    </location>
</feature>
<proteinExistence type="predicted"/>
<evidence type="ECO:0000256" key="5">
    <source>
        <dbReference type="SAM" id="SignalP"/>
    </source>
</evidence>
<dbReference type="OrthoDB" id="6105840at2759"/>
<dbReference type="GO" id="GO:0005576">
    <property type="term" value="C:extracellular region"/>
    <property type="evidence" value="ECO:0007669"/>
    <property type="project" value="UniProtKB-SubCell"/>
</dbReference>
<dbReference type="RefSeq" id="XP_035676560.1">
    <property type="nucleotide sequence ID" value="XM_035820667.1"/>
</dbReference>
<dbReference type="GeneID" id="118415827"/>
<dbReference type="Proteomes" id="UP000001554">
    <property type="component" value="Chromosome 5"/>
</dbReference>
<keyword evidence="4" id="KW-0325">Glycoprotein</keyword>
<keyword evidence="7" id="KW-1185">Reference proteome</keyword>
<keyword evidence="2" id="KW-0964">Secreted</keyword>
<dbReference type="Pfam" id="PF13330">
    <property type="entry name" value="Mucin2_WxxW"/>
    <property type="match status" value="1"/>
</dbReference>
<evidence type="ECO:0000313" key="7">
    <source>
        <dbReference type="Proteomes" id="UP000001554"/>
    </source>
</evidence>
<dbReference type="InterPro" id="IPR025155">
    <property type="entry name" value="WxxW_domain"/>
</dbReference>
<reference evidence="7" key="1">
    <citation type="journal article" date="2020" name="Nat. Ecol. Evol.">
        <title>Deeply conserved synteny resolves early events in vertebrate evolution.</title>
        <authorList>
            <person name="Simakov O."/>
            <person name="Marletaz F."/>
            <person name="Yue J.X."/>
            <person name="O'Connell B."/>
            <person name="Jenkins J."/>
            <person name="Brandt A."/>
            <person name="Calef R."/>
            <person name="Tung C.H."/>
            <person name="Huang T.K."/>
            <person name="Schmutz J."/>
            <person name="Satoh N."/>
            <person name="Yu J.K."/>
            <person name="Putnam N.H."/>
            <person name="Green R.E."/>
            <person name="Rokhsar D.S."/>
        </authorList>
    </citation>
    <scope>NUCLEOTIDE SEQUENCE [LARGE SCALE GENOMIC DNA]</scope>
    <source>
        <strain evidence="7">S238N-H82</strain>
    </source>
</reference>
<evidence type="ECO:0000256" key="3">
    <source>
        <dbReference type="ARBA" id="ARBA00022729"/>
    </source>
</evidence>
<name>A0A9J7L6P3_BRAFL</name>
<evidence type="ECO:0000256" key="2">
    <source>
        <dbReference type="ARBA" id="ARBA00022525"/>
    </source>
</evidence>
<evidence type="ECO:0000256" key="4">
    <source>
        <dbReference type="ARBA" id="ARBA00023180"/>
    </source>
</evidence>
<feature type="domain" description="WxxW" evidence="6">
    <location>
        <begin position="38"/>
        <end position="122"/>
    </location>
</feature>
<evidence type="ECO:0000256" key="1">
    <source>
        <dbReference type="ARBA" id="ARBA00004613"/>
    </source>
</evidence>
<feature type="chain" id="PRO_5039952852" evidence="5">
    <location>
        <begin position="23"/>
        <end position="134"/>
    </location>
</feature>
<protein>
    <submittedName>
        <fullName evidence="8">Mucin-2-like</fullName>
    </submittedName>
</protein>
<dbReference type="AlphaFoldDB" id="A0A9J7L6P3"/>
<keyword evidence="3 5" id="KW-0732">Signal</keyword>
<dbReference type="KEGG" id="bfo:118415827"/>
<reference evidence="8" key="2">
    <citation type="submission" date="2025-08" db="UniProtKB">
        <authorList>
            <consortium name="RefSeq"/>
        </authorList>
    </citation>
    <scope>IDENTIFICATION</scope>
    <source>
        <strain evidence="8">S238N-H82</strain>
        <tissue evidence="8">Testes</tissue>
    </source>
</reference>
<accession>A0A9J7L6P3</accession>
<comment type="subcellular location">
    <subcellularLocation>
        <location evidence="1">Secreted</location>
    </subcellularLocation>
</comment>